<gene>
    <name evidence="2" type="ORF">COW99_03890</name>
</gene>
<dbReference type="InterPro" id="IPR029060">
    <property type="entry name" value="PIN-like_dom_sf"/>
</dbReference>
<comment type="caution">
    <text evidence="2">The sequence shown here is derived from an EMBL/GenBank/DDBJ whole genome shotgun (WGS) entry which is preliminary data.</text>
</comment>
<evidence type="ECO:0000313" key="2">
    <source>
        <dbReference type="EMBL" id="PIP61415.1"/>
    </source>
</evidence>
<name>A0A2H0BUR8_9BACT</name>
<dbReference type="SMART" id="SM00670">
    <property type="entry name" value="PINc"/>
    <property type="match status" value="1"/>
</dbReference>
<dbReference type="Pfam" id="PF01850">
    <property type="entry name" value="PIN"/>
    <property type="match status" value="1"/>
</dbReference>
<dbReference type="EMBL" id="PCTA01000026">
    <property type="protein sequence ID" value="PIP61415.1"/>
    <property type="molecule type" value="Genomic_DNA"/>
</dbReference>
<dbReference type="InterPro" id="IPR002716">
    <property type="entry name" value="PIN_dom"/>
</dbReference>
<dbReference type="AlphaFoldDB" id="A0A2H0BUR8"/>
<evidence type="ECO:0000313" key="3">
    <source>
        <dbReference type="Proteomes" id="UP000231246"/>
    </source>
</evidence>
<feature type="domain" description="PIN" evidence="1">
    <location>
        <begin position="4"/>
        <end position="124"/>
    </location>
</feature>
<protein>
    <recommendedName>
        <fullName evidence="1">PIN domain-containing protein</fullName>
    </recommendedName>
</protein>
<dbReference type="Proteomes" id="UP000231246">
    <property type="component" value="Unassembled WGS sequence"/>
</dbReference>
<dbReference type="SUPFAM" id="SSF88723">
    <property type="entry name" value="PIN domain-like"/>
    <property type="match status" value="1"/>
</dbReference>
<dbReference type="Gene3D" id="3.40.50.1010">
    <property type="entry name" value="5'-nuclease"/>
    <property type="match status" value="1"/>
</dbReference>
<sequence length="133" mass="15019">MQTKSKLLDANIILRLLTEDSSKQAEAVASLIRDARPNELELPDVVLAEIVWVLQSYYSLKKPAIITSLRALIETKGIKLNRELLGLIISIYQDNNISYIDAYLAARSKLENKLLYTFDQRLEQITGSKGKTP</sequence>
<proteinExistence type="predicted"/>
<organism evidence="2 3">
    <name type="scientific">Candidatus Roizmanbacteria bacterium CG22_combo_CG10-13_8_21_14_all_38_20</name>
    <dbReference type="NCBI Taxonomy" id="1974862"/>
    <lineage>
        <taxon>Bacteria</taxon>
        <taxon>Candidatus Roizmaniibacteriota</taxon>
    </lineage>
</organism>
<accession>A0A2H0BUR8</accession>
<evidence type="ECO:0000259" key="1">
    <source>
        <dbReference type="SMART" id="SM00670"/>
    </source>
</evidence>
<reference evidence="2 3" key="1">
    <citation type="submission" date="2017-09" db="EMBL/GenBank/DDBJ databases">
        <title>Depth-based differentiation of microbial function through sediment-hosted aquifers and enrichment of novel symbionts in the deep terrestrial subsurface.</title>
        <authorList>
            <person name="Probst A.J."/>
            <person name="Ladd B."/>
            <person name="Jarett J.K."/>
            <person name="Geller-Mcgrath D.E."/>
            <person name="Sieber C.M."/>
            <person name="Emerson J.B."/>
            <person name="Anantharaman K."/>
            <person name="Thomas B.C."/>
            <person name="Malmstrom R."/>
            <person name="Stieglmeier M."/>
            <person name="Klingl A."/>
            <person name="Woyke T."/>
            <person name="Ryan C.M."/>
            <person name="Banfield J.F."/>
        </authorList>
    </citation>
    <scope>NUCLEOTIDE SEQUENCE [LARGE SCALE GENOMIC DNA]</scope>
    <source>
        <strain evidence="2">CG22_combo_CG10-13_8_21_14_all_38_20</strain>
    </source>
</reference>